<organism evidence="2 3">
    <name type="scientific">Ascaris lumbricoides</name>
    <name type="common">Giant roundworm</name>
    <dbReference type="NCBI Taxonomy" id="6252"/>
    <lineage>
        <taxon>Eukaryota</taxon>
        <taxon>Metazoa</taxon>
        <taxon>Ecdysozoa</taxon>
        <taxon>Nematoda</taxon>
        <taxon>Chromadorea</taxon>
        <taxon>Rhabditida</taxon>
        <taxon>Spirurina</taxon>
        <taxon>Ascaridomorpha</taxon>
        <taxon>Ascaridoidea</taxon>
        <taxon>Ascarididae</taxon>
        <taxon>Ascaris</taxon>
    </lineage>
</organism>
<evidence type="ECO:0000259" key="1">
    <source>
        <dbReference type="Pfam" id="PF08718"/>
    </source>
</evidence>
<dbReference type="GO" id="GO:1902388">
    <property type="term" value="F:ceramide 1-phosphate transfer activity"/>
    <property type="evidence" value="ECO:0007669"/>
    <property type="project" value="TreeGrafter"/>
</dbReference>
<accession>A0A0M3HQE6</accession>
<feature type="domain" description="Glycolipid transfer protein" evidence="1">
    <location>
        <begin position="32"/>
        <end position="170"/>
    </location>
</feature>
<evidence type="ECO:0000313" key="2">
    <source>
        <dbReference type="Proteomes" id="UP000036681"/>
    </source>
</evidence>
<dbReference type="Gene3D" id="1.10.3520.10">
    <property type="entry name" value="Glycolipid transfer protein"/>
    <property type="match status" value="1"/>
</dbReference>
<keyword evidence="2" id="KW-1185">Reference proteome</keyword>
<dbReference type="GO" id="GO:0005829">
    <property type="term" value="C:cytosol"/>
    <property type="evidence" value="ECO:0007669"/>
    <property type="project" value="TreeGrafter"/>
</dbReference>
<proteinExistence type="predicted"/>
<dbReference type="GO" id="GO:1902387">
    <property type="term" value="F:ceramide 1-phosphate binding"/>
    <property type="evidence" value="ECO:0007669"/>
    <property type="project" value="TreeGrafter"/>
</dbReference>
<evidence type="ECO:0000313" key="3">
    <source>
        <dbReference type="WBParaSite" id="ALUE_0000431401-mRNA-1"/>
    </source>
</evidence>
<dbReference type="PANTHER" id="PTHR10219">
    <property type="entry name" value="GLYCOLIPID TRANSFER PROTEIN-RELATED"/>
    <property type="match status" value="1"/>
</dbReference>
<dbReference type="InterPro" id="IPR036497">
    <property type="entry name" value="GLTP_sf"/>
</dbReference>
<dbReference type="WBParaSite" id="ALUE_0000431401-mRNA-1">
    <property type="protein sequence ID" value="ALUE_0000431401-mRNA-1"/>
    <property type="gene ID" value="ALUE_0000431401"/>
</dbReference>
<sequence length="214" mass="24341">MSDVVSNDLHPFDIDIVSDHFERAIIGERDVDLPLYIAAYRELNKLFALLGTVFAFVRSDVEAKEAILANLYASSHEHYATVCSMISWECRDGAPKEQGSRTLLRLHRALQFINDFLVSLKDSSDDVQVSWLCRRSYERTLSQYHGWLIRKGVAVASYTLSSRRALVQTIVGTNGPFPSEERVNTAIRRMLNASTLVYERVQRVFSSNQLLNLP</sequence>
<dbReference type="InterPro" id="IPR014830">
    <property type="entry name" value="Glycolipid_transfer_prot_dom"/>
</dbReference>
<dbReference type="PANTHER" id="PTHR10219:SF43">
    <property type="entry name" value="GLYCOLIPID TRANSFER PROTEIN DOMAIN-CONTAINING PROTEIN"/>
    <property type="match status" value="1"/>
</dbReference>
<dbReference type="Proteomes" id="UP000036681">
    <property type="component" value="Unplaced"/>
</dbReference>
<reference evidence="3" key="1">
    <citation type="submission" date="2017-02" db="UniProtKB">
        <authorList>
            <consortium name="WormBaseParasite"/>
        </authorList>
    </citation>
    <scope>IDENTIFICATION</scope>
</reference>
<dbReference type="AlphaFoldDB" id="A0A0M3HQE6"/>
<dbReference type="Pfam" id="PF08718">
    <property type="entry name" value="GLTP"/>
    <property type="match status" value="1"/>
</dbReference>
<name>A0A0M3HQE6_ASCLU</name>
<protein>
    <submittedName>
        <fullName evidence="3">GLTP domain-containing protein</fullName>
    </submittedName>
</protein>
<dbReference type="SUPFAM" id="SSF110004">
    <property type="entry name" value="Glycolipid transfer protein, GLTP"/>
    <property type="match status" value="1"/>
</dbReference>
<dbReference type="GO" id="GO:0016020">
    <property type="term" value="C:membrane"/>
    <property type="evidence" value="ECO:0007669"/>
    <property type="project" value="TreeGrafter"/>
</dbReference>